<dbReference type="PANTHER" id="PTHR28054">
    <property type="entry name" value="RNA POLYMERASE I-SPECIFIC TRANSCRIPTION INITIATION FACTOR RRN10"/>
    <property type="match status" value="1"/>
</dbReference>
<feature type="compositionally biased region" description="Low complexity" evidence="1">
    <location>
        <begin position="192"/>
        <end position="206"/>
    </location>
</feature>
<dbReference type="PANTHER" id="PTHR28054:SF1">
    <property type="entry name" value="RNA POLYMERASE I-SPECIFIC TRANSCRIPTION INITIATION FACTOR RRN10"/>
    <property type="match status" value="1"/>
</dbReference>
<reference evidence="2" key="1">
    <citation type="submission" date="2021-02" db="EMBL/GenBank/DDBJ databases">
        <authorList>
            <person name="Syme A R."/>
            <person name="Syme A R."/>
            <person name="Moolhuijzen P."/>
        </authorList>
    </citation>
    <scope>NUCLEOTIDE SEQUENCE</scope>
    <source>
        <strain evidence="2">W1-1</strain>
    </source>
</reference>
<dbReference type="InterPro" id="IPR022793">
    <property type="entry name" value="Rrn10"/>
</dbReference>
<feature type="region of interest" description="Disordered" evidence="1">
    <location>
        <begin position="1"/>
        <end position="24"/>
    </location>
</feature>
<evidence type="ECO:0000313" key="3">
    <source>
        <dbReference type="Proteomes" id="UP000472372"/>
    </source>
</evidence>
<sequence length="206" mass="22352">MASRKKATKRTVKPSNPRKRHANLYDAIQGHVTRNGKAANASGRPLRPDEVLFRRKNAPVQYREYDSYSAHNRLPPGQELPDGGLTAALHVHISRLYAKTAGQGRQGIRKPMDETALIALGILMEETARGVLGETGDLAFTEATDKDEKQNLTRHSKQNAHRENKGIPSGVGPGENVGAGHGKKPVEEEQDGSSSSSVASQDESED</sequence>
<dbReference type="AlphaFoldDB" id="A0A6S6WBA9"/>
<evidence type="ECO:0000256" key="1">
    <source>
        <dbReference type="SAM" id="MobiDB-lite"/>
    </source>
</evidence>
<evidence type="ECO:0000313" key="2">
    <source>
        <dbReference type="EMBL" id="CAE7201890.1"/>
    </source>
</evidence>
<gene>
    <name evidence="2" type="ORF">PTTW11_08930</name>
</gene>
<feature type="compositionally biased region" description="Gly residues" evidence="1">
    <location>
        <begin position="169"/>
        <end position="180"/>
    </location>
</feature>
<name>A0A6S6WBA9_9PLEO</name>
<accession>A0A6S6WBA9</accession>
<dbReference type="Proteomes" id="UP000472372">
    <property type="component" value="Chromosome 8"/>
</dbReference>
<feature type="region of interest" description="Disordered" evidence="1">
    <location>
        <begin position="142"/>
        <end position="206"/>
    </location>
</feature>
<organism evidence="2 3">
    <name type="scientific">Pyrenophora teres f. teres</name>
    <dbReference type="NCBI Taxonomy" id="97479"/>
    <lineage>
        <taxon>Eukaryota</taxon>
        <taxon>Fungi</taxon>
        <taxon>Dikarya</taxon>
        <taxon>Ascomycota</taxon>
        <taxon>Pezizomycotina</taxon>
        <taxon>Dothideomycetes</taxon>
        <taxon>Pleosporomycetidae</taxon>
        <taxon>Pleosporales</taxon>
        <taxon>Pleosporineae</taxon>
        <taxon>Pleosporaceae</taxon>
        <taxon>Pyrenophora</taxon>
    </lineage>
</organism>
<protein>
    <submittedName>
        <fullName evidence="2">Uncharacterized protein</fullName>
    </submittedName>
</protein>
<feature type="compositionally biased region" description="Basic residues" evidence="1">
    <location>
        <begin position="1"/>
        <end position="22"/>
    </location>
</feature>
<proteinExistence type="predicted"/>
<dbReference type="GO" id="GO:0006360">
    <property type="term" value="P:transcription by RNA polymerase I"/>
    <property type="evidence" value="ECO:0007669"/>
    <property type="project" value="InterPro"/>
</dbReference>
<dbReference type="EMBL" id="HG992984">
    <property type="protein sequence ID" value="CAE7201890.1"/>
    <property type="molecule type" value="Genomic_DNA"/>
</dbReference>